<dbReference type="Proteomes" id="UP000515152">
    <property type="component" value="Chromosome 14"/>
</dbReference>
<reference evidence="2" key="1">
    <citation type="submission" date="2025-08" db="UniProtKB">
        <authorList>
            <consortium name="RefSeq"/>
        </authorList>
    </citation>
    <scope>IDENTIFICATION</scope>
</reference>
<dbReference type="GeneID" id="105895757"/>
<gene>
    <name evidence="2" type="primary">c14h8orf74</name>
</gene>
<dbReference type="RefSeq" id="XP_012677894.2">
    <property type="nucleotide sequence ID" value="XM_012822440.3"/>
</dbReference>
<sequence length="255" mass="29394">MASLTAKEMQKIARAEKREGIRRLSEHFQWNEFVGDNQRQLLHQEFVYEMVMFAVNRGFHWTATSEVAKMSKELLPNLKGLGRDQSIALIAERVSQCLPSLPEVHRVTMLNFIAQTYVHHQQLYQAFLSLPVPKNPVGQLEVEVPPMPLELREGMDIKEWETQRAVRRLASAEEEKLAEIHQLREWAGPLQQQQLEAMLEDLGMLLEGSRGKQEVEKIIRDFLQAQGEKMMDTMKKEAALIQDLLELKIQAKAIA</sequence>
<dbReference type="KEGG" id="char:105895757"/>
<dbReference type="PANTHER" id="PTHR28457:SF2">
    <property type="entry name" value="SIMILAR TO 4930578I06RIK PROTEIN"/>
    <property type="match status" value="1"/>
</dbReference>
<dbReference type="CTD" id="100152195"/>
<evidence type="ECO:0000313" key="1">
    <source>
        <dbReference type="Proteomes" id="UP000515152"/>
    </source>
</evidence>
<evidence type="ECO:0000313" key="2">
    <source>
        <dbReference type="RefSeq" id="XP_012677894.2"/>
    </source>
</evidence>
<protein>
    <submittedName>
        <fullName evidence="2">Uncharacterized protein C8orf74 homolog</fullName>
    </submittedName>
</protein>
<proteinExistence type="predicted"/>
<dbReference type="InterPro" id="IPR032727">
    <property type="entry name" value="CLAMP"/>
</dbReference>
<organism evidence="1 2">
    <name type="scientific">Clupea harengus</name>
    <name type="common">Atlantic herring</name>
    <dbReference type="NCBI Taxonomy" id="7950"/>
    <lineage>
        <taxon>Eukaryota</taxon>
        <taxon>Metazoa</taxon>
        <taxon>Chordata</taxon>
        <taxon>Craniata</taxon>
        <taxon>Vertebrata</taxon>
        <taxon>Euteleostomi</taxon>
        <taxon>Actinopterygii</taxon>
        <taxon>Neopterygii</taxon>
        <taxon>Teleostei</taxon>
        <taxon>Clupei</taxon>
        <taxon>Clupeiformes</taxon>
        <taxon>Clupeoidei</taxon>
        <taxon>Clupeidae</taxon>
        <taxon>Clupea</taxon>
    </lineage>
</organism>
<dbReference type="AlphaFoldDB" id="A0A6P3VPP5"/>
<accession>A0A6P3VPP5</accession>
<name>A0A6P3VPP5_CLUHA</name>
<dbReference type="OrthoDB" id="6103133at2759"/>
<keyword evidence="1" id="KW-1185">Reference proteome</keyword>
<dbReference type="PANTHER" id="PTHR28457">
    <property type="entry name" value="COILED-COIL DOMAIN-CONTAINING PROTEIN 189"/>
    <property type="match status" value="1"/>
</dbReference>